<dbReference type="EC" id="1.1.1.36" evidence="5"/>
<dbReference type="PANTHER" id="PTHR42879:SF2">
    <property type="entry name" value="3-OXOACYL-[ACYL-CARRIER-PROTEIN] REDUCTASE FABG"/>
    <property type="match status" value="1"/>
</dbReference>
<comment type="caution">
    <text evidence="5">The sequence shown here is derived from an EMBL/GenBank/DDBJ whole genome shotgun (WGS) entry which is preliminary data.</text>
</comment>
<evidence type="ECO:0000256" key="2">
    <source>
        <dbReference type="ARBA" id="ARBA00023002"/>
    </source>
</evidence>
<dbReference type="InterPro" id="IPR011283">
    <property type="entry name" value="Acetoacetyl-CoA_reductase"/>
</dbReference>
<dbReference type="Gene3D" id="3.40.50.720">
    <property type="entry name" value="NAD(P)-binding Rossmann-like Domain"/>
    <property type="match status" value="1"/>
</dbReference>
<dbReference type="SUPFAM" id="SSF51735">
    <property type="entry name" value="NAD(P)-binding Rossmann-fold domains"/>
    <property type="match status" value="1"/>
</dbReference>
<evidence type="ECO:0000256" key="3">
    <source>
        <dbReference type="RuleBase" id="RU000363"/>
    </source>
</evidence>
<dbReference type="GO" id="GO:0005737">
    <property type="term" value="C:cytoplasm"/>
    <property type="evidence" value="ECO:0007669"/>
    <property type="project" value="InterPro"/>
</dbReference>
<keyword evidence="2 5" id="KW-0560">Oxidoreductase</keyword>
<dbReference type="Proteomes" id="UP000541421">
    <property type="component" value="Unassembled WGS sequence"/>
</dbReference>
<evidence type="ECO:0000313" key="6">
    <source>
        <dbReference type="Proteomes" id="UP000541421"/>
    </source>
</evidence>
<dbReference type="NCBIfam" id="NF009464">
    <property type="entry name" value="PRK12824.1"/>
    <property type="match status" value="1"/>
</dbReference>
<keyword evidence="6" id="KW-1185">Reference proteome</keyword>
<dbReference type="InterPro" id="IPR057326">
    <property type="entry name" value="KR_dom"/>
</dbReference>
<proteinExistence type="inferred from homology"/>
<dbReference type="GO" id="GO:0042619">
    <property type="term" value="P:poly-hydroxybutyrate biosynthetic process"/>
    <property type="evidence" value="ECO:0007669"/>
    <property type="project" value="InterPro"/>
</dbReference>
<feature type="domain" description="Ketoreductase" evidence="4">
    <location>
        <begin position="4"/>
        <end position="183"/>
    </location>
</feature>
<comment type="similarity">
    <text evidence="1 3">Belongs to the short-chain dehydrogenases/reductases (SDR) family.</text>
</comment>
<dbReference type="PRINTS" id="PR00080">
    <property type="entry name" value="SDRFAMILY"/>
</dbReference>
<evidence type="ECO:0000313" key="5">
    <source>
        <dbReference type="EMBL" id="NOL49863.1"/>
    </source>
</evidence>
<dbReference type="InterPro" id="IPR050259">
    <property type="entry name" value="SDR"/>
</dbReference>
<dbReference type="Pfam" id="PF00106">
    <property type="entry name" value="adh_short"/>
    <property type="match status" value="1"/>
</dbReference>
<dbReference type="RefSeq" id="WP_171588832.1">
    <property type="nucleotide sequence ID" value="NZ_JABGBO010000006.1"/>
</dbReference>
<protein>
    <submittedName>
        <fullName evidence="5">Acetoacetyl-CoA reductase</fullName>
        <ecNumber evidence="5">1.1.1.36</ecNumber>
    </submittedName>
</protein>
<dbReference type="NCBIfam" id="TIGR01829">
    <property type="entry name" value="AcAcCoA_reduct"/>
    <property type="match status" value="1"/>
</dbReference>
<name>A0A7Y4LAD8_9BURK</name>
<evidence type="ECO:0000256" key="1">
    <source>
        <dbReference type="ARBA" id="ARBA00006484"/>
    </source>
</evidence>
<dbReference type="EMBL" id="JABGBO010000006">
    <property type="protein sequence ID" value="NOL49863.1"/>
    <property type="molecule type" value="Genomic_DNA"/>
</dbReference>
<dbReference type="InterPro" id="IPR002347">
    <property type="entry name" value="SDR_fam"/>
</dbReference>
<dbReference type="InterPro" id="IPR020904">
    <property type="entry name" value="Sc_DH/Rdtase_CS"/>
</dbReference>
<gene>
    <name evidence="5" type="primary">phbB</name>
    <name evidence="5" type="ORF">HKX40_06910</name>
</gene>
<sequence>MTTHTALITGGTGGLGTAFAQALHDAGNVVLVTHLPSEDPTEWLATQKAAGYTFKAYPVDVSDYESTQALAAQIKADGYHVDILINNAGITRDASFKKMSKEAWDAVIGVNLDSMFNMTKPFIDAMAAQNWGRIVNIASISGIRGNFGQANYAATKAGITGFTKTLALEYARKGVTVNSISPGFIRTAMTAAIPKEVMENVLLPQIPVGRLGEPEELAALIAFICSEKAGFLTGANINMNGGQYML</sequence>
<dbReference type="PANTHER" id="PTHR42879">
    <property type="entry name" value="3-OXOACYL-(ACYL-CARRIER-PROTEIN) REDUCTASE"/>
    <property type="match status" value="1"/>
</dbReference>
<evidence type="ECO:0000259" key="4">
    <source>
        <dbReference type="SMART" id="SM00822"/>
    </source>
</evidence>
<dbReference type="NCBIfam" id="NF009466">
    <property type="entry name" value="PRK12826.1-2"/>
    <property type="match status" value="1"/>
</dbReference>
<dbReference type="GO" id="GO:0032787">
    <property type="term" value="P:monocarboxylic acid metabolic process"/>
    <property type="evidence" value="ECO:0007669"/>
    <property type="project" value="UniProtKB-ARBA"/>
</dbReference>
<reference evidence="5 6" key="1">
    <citation type="submission" date="2020-05" db="EMBL/GenBank/DDBJ databases">
        <authorList>
            <person name="Niu N."/>
        </authorList>
    </citation>
    <scope>NUCLEOTIDE SEQUENCE [LARGE SCALE GENOMIC DNA]</scope>
    <source>
        <strain evidence="5 6">LMG10982</strain>
    </source>
</reference>
<dbReference type="GO" id="GO:0018454">
    <property type="term" value="F:acetoacetyl-CoA reductase activity"/>
    <property type="evidence" value="ECO:0007669"/>
    <property type="project" value="UniProtKB-EC"/>
</dbReference>
<dbReference type="SMART" id="SM00822">
    <property type="entry name" value="PKS_KR"/>
    <property type="match status" value="1"/>
</dbReference>
<dbReference type="PROSITE" id="PS00061">
    <property type="entry name" value="ADH_SHORT"/>
    <property type="match status" value="1"/>
</dbReference>
<organism evidence="5 6">
    <name type="scientific">Pelistega europaea</name>
    <dbReference type="NCBI Taxonomy" id="106147"/>
    <lineage>
        <taxon>Bacteria</taxon>
        <taxon>Pseudomonadati</taxon>
        <taxon>Pseudomonadota</taxon>
        <taxon>Betaproteobacteria</taxon>
        <taxon>Burkholderiales</taxon>
        <taxon>Alcaligenaceae</taxon>
        <taxon>Pelistega</taxon>
    </lineage>
</organism>
<dbReference type="AlphaFoldDB" id="A0A7Y4LAD8"/>
<dbReference type="FunFam" id="3.40.50.720:FF:000173">
    <property type="entry name" value="3-oxoacyl-[acyl-carrier protein] reductase"/>
    <property type="match status" value="1"/>
</dbReference>
<accession>A0A7Y4LAD8</accession>
<dbReference type="PRINTS" id="PR00081">
    <property type="entry name" value="GDHRDH"/>
</dbReference>
<dbReference type="InterPro" id="IPR036291">
    <property type="entry name" value="NAD(P)-bd_dom_sf"/>
</dbReference>